<dbReference type="Proteomes" id="UP000807716">
    <property type="component" value="Unassembled WGS sequence"/>
</dbReference>
<dbReference type="EMBL" id="JAAAJB010000938">
    <property type="protein sequence ID" value="KAG0249794.1"/>
    <property type="molecule type" value="Genomic_DNA"/>
</dbReference>
<accession>A0A9P6TW59</accession>
<comment type="caution">
    <text evidence="2">The sequence shown here is derived from an EMBL/GenBank/DDBJ whole genome shotgun (WGS) entry which is preliminary data.</text>
</comment>
<evidence type="ECO:0000313" key="3">
    <source>
        <dbReference type="Proteomes" id="UP000807716"/>
    </source>
</evidence>
<feature type="non-terminal residue" evidence="2">
    <location>
        <position position="129"/>
    </location>
</feature>
<gene>
    <name evidence="2" type="ORF">DFQ27_009776</name>
</gene>
<evidence type="ECO:0000313" key="2">
    <source>
        <dbReference type="EMBL" id="KAG0249794.1"/>
    </source>
</evidence>
<keyword evidence="3" id="KW-1185">Reference proteome</keyword>
<reference evidence="2" key="1">
    <citation type="journal article" date="2020" name="Fungal Divers.">
        <title>Resolving the Mortierellaceae phylogeny through synthesis of multi-gene phylogenetics and phylogenomics.</title>
        <authorList>
            <person name="Vandepol N."/>
            <person name="Liber J."/>
            <person name="Desiro A."/>
            <person name="Na H."/>
            <person name="Kennedy M."/>
            <person name="Barry K."/>
            <person name="Grigoriev I.V."/>
            <person name="Miller A.N."/>
            <person name="O'Donnell K."/>
            <person name="Stajich J.E."/>
            <person name="Bonito G."/>
        </authorList>
    </citation>
    <scope>NUCLEOTIDE SEQUENCE</scope>
    <source>
        <strain evidence="2">BC1065</strain>
    </source>
</reference>
<proteinExistence type="predicted"/>
<feature type="region of interest" description="Disordered" evidence="1">
    <location>
        <begin position="35"/>
        <end position="129"/>
    </location>
</feature>
<feature type="compositionally biased region" description="Basic and acidic residues" evidence="1">
    <location>
        <begin position="120"/>
        <end position="129"/>
    </location>
</feature>
<dbReference type="AlphaFoldDB" id="A0A9P6TW59"/>
<evidence type="ECO:0000256" key="1">
    <source>
        <dbReference type="SAM" id="MobiDB-lite"/>
    </source>
</evidence>
<protein>
    <submittedName>
        <fullName evidence="2">Uncharacterized protein</fullName>
    </submittedName>
</protein>
<name>A0A9P6TW59_9FUNG</name>
<organism evidence="2 3">
    <name type="scientific">Actinomortierella ambigua</name>
    <dbReference type="NCBI Taxonomy" id="1343610"/>
    <lineage>
        <taxon>Eukaryota</taxon>
        <taxon>Fungi</taxon>
        <taxon>Fungi incertae sedis</taxon>
        <taxon>Mucoromycota</taxon>
        <taxon>Mortierellomycotina</taxon>
        <taxon>Mortierellomycetes</taxon>
        <taxon>Mortierellales</taxon>
        <taxon>Mortierellaceae</taxon>
        <taxon>Actinomortierella</taxon>
    </lineage>
</organism>
<sequence length="129" mass="13870">MNYVYYSAATSAVLRLKGNTSAWWGSTYKSTTMPKDDFKDAFSSAHSPSPTDLATAHGTSPPIPTIIRQHSDICGSDREEDSSPSDREEGSSPSDLEEDSSDGDREEGLSLGDESSSRSLGEELSSRSL</sequence>
<feature type="compositionally biased region" description="Low complexity" evidence="1">
    <location>
        <begin position="109"/>
        <end position="119"/>
    </location>
</feature>